<proteinExistence type="predicted"/>
<evidence type="ECO:0000256" key="1">
    <source>
        <dbReference type="SAM" id="MobiDB-lite"/>
    </source>
</evidence>
<gene>
    <name evidence="2" type="ORF">CXB77_07065</name>
</gene>
<reference evidence="2 3" key="1">
    <citation type="submission" date="2018-01" db="EMBL/GenBank/DDBJ databases">
        <title>The complete genome sequence of Chromatium okenii LaCa, a purple sulfur bacterium with a turbulent life.</title>
        <authorList>
            <person name="Luedin S.M."/>
            <person name="Liechti N."/>
            <person name="Storelli N."/>
            <person name="Danza F."/>
            <person name="Wittwer M."/>
            <person name="Pothier J.F."/>
            <person name="Tonolla M.A."/>
        </authorList>
    </citation>
    <scope>NUCLEOTIDE SEQUENCE [LARGE SCALE GENOMIC DNA]</scope>
    <source>
        <strain evidence="2 3">LaCa</strain>
    </source>
</reference>
<dbReference type="AlphaFoldDB" id="A0A2S7XSQ1"/>
<feature type="region of interest" description="Disordered" evidence="1">
    <location>
        <begin position="69"/>
        <end position="89"/>
    </location>
</feature>
<dbReference type="RefSeq" id="WP_105073334.1">
    <property type="nucleotide sequence ID" value="NZ_JAFLKP010000392.1"/>
</dbReference>
<evidence type="ECO:0000313" key="2">
    <source>
        <dbReference type="EMBL" id="PQJ96573.1"/>
    </source>
</evidence>
<protein>
    <recommendedName>
        <fullName evidence="4">Type II secretion system protein GspC N-terminal domain-containing protein</fullName>
    </recommendedName>
</protein>
<dbReference type="EMBL" id="PPGH01000034">
    <property type="protein sequence ID" value="PQJ96573.1"/>
    <property type="molecule type" value="Genomic_DNA"/>
</dbReference>
<evidence type="ECO:0000313" key="3">
    <source>
        <dbReference type="Proteomes" id="UP000239936"/>
    </source>
</evidence>
<comment type="caution">
    <text evidence="2">The sequence shown here is derived from an EMBL/GenBank/DDBJ whole genome shotgun (WGS) entry which is preliminary data.</text>
</comment>
<accession>A0A2S7XSQ1</accession>
<dbReference type="Proteomes" id="UP000239936">
    <property type="component" value="Unassembled WGS sequence"/>
</dbReference>
<evidence type="ECO:0008006" key="4">
    <source>
        <dbReference type="Google" id="ProtNLM"/>
    </source>
</evidence>
<sequence>MRGTLALVIAGFTAMLGWQWQSWPPPLITPNVATGAEVNLPVPNEPLPLQMSPQPDHEQYAELLERPLFRPDRKPEPPPDAPAEPSAAPEMNADLNTLDLTAVMLTPSLISAWVRDPAQPTLRRLRLGDEVHGWTVQKISEDQVILVRADEEHSLTLRDYSQSPPPPAAPAPPKTAHRPPAPSSVPTRRQLPRPPSPPPAPGR</sequence>
<feature type="compositionally biased region" description="Pro residues" evidence="1">
    <location>
        <begin position="163"/>
        <end position="183"/>
    </location>
</feature>
<feature type="region of interest" description="Disordered" evidence="1">
    <location>
        <begin position="156"/>
        <end position="203"/>
    </location>
</feature>
<name>A0A2S7XSQ1_9GAMM</name>
<keyword evidence="3" id="KW-1185">Reference proteome</keyword>
<organism evidence="2 3">
    <name type="scientific">Chromatium okenii</name>
    <dbReference type="NCBI Taxonomy" id="61644"/>
    <lineage>
        <taxon>Bacteria</taxon>
        <taxon>Pseudomonadati</taxon>
        <taxon>Pseudomonadota</taxon>
        <taxon>Gammaproteobacteria</taxon>
        <taxon>Chromatiales</taxon>
        <taxon>Chromatiaceae</taxon>
        <taxon>Chromatium</taxon>
    </lineage>
</organism>
<feature type="compositionally biased region" description="Pro residues" evidence="1">
    <location>
        <begin position="192"/>
        <end position="203"/>
    </location>
</feature>
<dbReference type="PRINTS" id="PR01217">
    <property type="entry name" value="PRICHEXTENSN"/>
</dbReference>